<comment type="similarity">
    <text evidence="13">Belongs to the LpxK family.</text>
</comment>
<gene>
    <name evidence="13 14" type="primary">lpxK</name>
    <name evidence="14" type="ORF">FK220_015650</name>
</gene>
<dbReference type="Proteomes" id="UP000707206">
    <property type="component" value="Unassembled WGS sequence"/>
</dbReference>
<reference evidence="14" key="1">
    <citation type="submission" date="2019-07" db="EMBL/GenBank/DDBJ databases">
        <authorList>
            <person name="De-Chao Zhang Q."/>
        </authorList>
    </citation>
    <scope>NUCLEOTIDE SEQUENCE</scope>
    <source>
        <strain evidence="14">TP-CH-4</strain>
    </source>
</reference>
<reference evidence="14" key="2">
    <citation type="submission" date="2020-03" db="EMBL/GenBank/DDBJ databases">
        <title>Flavobacteriaceae bacterium strain TP-CH-4, a member of the family Flavobacteriaceae isolated from a deep-sea seamount.</title>
        <authorList>
            <person name="Zhang D.-C."/>
        </authorList>
    </citation>
    <scope>NUCLEOTIDE SEQUENCE</scope>
    <source>
        <strain evidence="14">TP-CH-4</strain>
    </source>
</reference>
<evidence type="ECO:0000256" key="6">
    <source>
        <dbReference type="ARBA" id="ARBA00022556"/>
    </source>
</evidence>
<keyword evidence="10 13" id="KW-0067">ATP-binding</keyword>
<comment type="caution">
    <text evidence="14">The sequence shown here is derived from an EMBL/GenBank/DDBJ whole genome shotgun (WGS) entry which is preliminary data.</text>
</comment>
<dbReference type="GO" id="GO:0009244">
    <property type="term" value="P:lipopolysaccharide core region biosynthetic process"/>
    <property type="evidence" value="ECO:0007669"/>
    <property type="project" value="TreeGrafter"/>
</dbReference>
<evidence type="ECO:0000256" key="10">
    <source>
        <dbReference type="ARBA" id="ARBA00022840"/>
    </source>
</evidence>
<evidence type="ECO:0000313" key="15">
    <source>
        <dbReference type="Proteomes" id="UP000707206"/>
    </source>
</evidence>
<sequence length="334" mass="38152">MQLLRKIAFPISLIYALVVRLRNYGYDKGLFQSTSFKTPIICIGNLSVGGTGKTPMTEYLIRILKDPYRIAVLSRGYKRKSVGFVLGDSGSKVTDLGDEPFQMYQKFPKITVAVDANRQRGIETLEATVNPEVILLDDAFQHRKVQAGLYILLTAYGKLYNDDWYLPTGNLRDSKSQAQRANIIVVTKCPTGLSESERKQIITNLQPKEHQKVLFSYLDYGEAIIGDGTKRPLDFFKDGATLVTGIADPGPLLDYLQQQGIRCEHLRFKDHHFFTDNELQLFNSKNKLLTTEKDYVRLKDRVKNLYYIPIKHRFFAGDVQEFENDILDFMKQGS</sequence>
<keyword evidence="5 13" id="KW-0444">Lipid biosynthesis</keyword>
<name>A0A967AVM8_9FLAO</name>
<protein>
    <recommendedName>
        <fullName evidence="4 13">Tetraacyldisaccharide 4'-kinase</fullName>
        <ecNumber evidence="3 13">2.7.1.130</ecNumber>
    </recommendedName>
    <alternativeName>
        <fullName evidence="12 13">Lipid A 4'-kinase</fullName>
    </alternativeName>
</protein>
<evidence type="ECO:0000256" key="7">
    <source>
        <dbReference type="ARBA" id="ARBA00022679"/>
    </source>
</evidence>
<keyword evidence="11 13" id="KW-0443">Lipid metabolism</keyword>
<dbReference type="PANTHER" id="PTHR42724:SF1">
    <property type="entry name" value="TETRAACYLDISACCHARIDE 4'-KINASE, MITOCHONDRIAL-RELATED"/>
    <property type="match status" value="1"/>
</dbReference>
<evidence type="ECO:0000256" key="11">
    <source>
        <dbReference type="ARBA" id="ARBA00023098"/>
    </source>
</evidence>
<comment type="function">
    <text evidence="1 13">Transfers the gamma-phosphate of ATP to the 4'-position of a tetraacyldisaccharide 1-phosphate intermediate (termed DS-1-P) to form tetraacyldisaccharide 1,4'-bis-phosphate (lipid IVA).</text>
</comment>
<keyword evidence="8 13" id="KW-0547">Nucleotide-binding</keyword>
<feature type="binding site" evidence="13">
    <location>
        <begin position="47"/>
        <end position="54"/>
    </location>
    <ligand>
        <name>ATP</name>
        <dbReference type="ChEBI" id="CHEBI:30616"/>
    </ligand>
</feature>
<organism evidence="14 15">
    <name type="scientific">Pelagihabitans pacificus</name>
    <dbReference type="NCBI Taxonomy" id="2696054"/>
    <lineage>
        <taxon>Bacteria</taxon>
        <taxon>Pseudomonadati</taxon>
        <taxon>Bacteroidota</taxon>
        <taxon>Flavobacteriia</taxon>
        <taxon>Flavobacteriales</taxon>
        <taxon>Flavobacteriaceae</taxon>
        <taxon>Pelagihabitans</taxon>
    </lineage>
</organism>
<evidence type="ECO:0000256" key="2">
    <source>
        <dbReference type="ARBA" id="ARBA00004870"/>
    </source>
</evidence>
<dbReference type="GO" id="GO:0005886">
    <property type="term" value="C:plasma membrane"/>
    <property type="evidence" value="ECO:0007669"/>
    <property type="project" value="TreeGrafter"/>
</dbReference>
<dbReference type="GO" id="GO:0009029">
    <property type="term" value="F:lipid-A 4'-kinase activity"/>
    <property type="evidence" value="ECO:0007669"/>
    <property type="project" value="UniProtKB-UniRule"/>
</dbReference>
<evidence type="ECO:0000256" key="4">
    <source>
        <dbReference type="ARBA" id="ARBA00016436"/>
    </source>
</evidence>
<comment type="pathway">
    <text evidence="2 13">Glycolipid biosynthesis; lipid IV(A) biosynthesis; lipid IV(A) from (3R)-3-hydroxytetradecanoyl-[acyl-carrier-protein] and UDP-N-acetyl-alpha-D-glucosamine: step 6/6.</text>
</comment>
<comment type="catalytic activity">
    <reaction evidence="13">
        <text>a lipid A disaccharide + ATP = a lipid IVA + ADP + H(+)</text>
        <dbReference type="Rhea" id="RHEA:67840"/>
        <dbReference type="ChEBI" id="CHEBI:15378"/>
        <dbReference type="ChEBI" id="CHEBI:30616"/>
        <dbReference type="ChEBI" id="CHEBI:176343"/>
        <dbReference type="ChEBI" id="CHEBI:176425"/>
        <dbReference type="ChEBI" id="CHEBI:456216"/>
        <dbReference type="EC" id="2.7.1.130"/>
    </reaction>
</comment>
<dbReference type="Pfam" id="PF02606">
    <property type="entry name" value="LpxK"/>
    <property type="match status" value="1"/>
</dbReference>
<keyword evidence="7 13" id="KW-0808">Transferase</keyword>
<dbReference type="InterPro" id="IPR003758">
    <property type="entry name" value="LpxK"/>
</dbReference>
<dbReference type="RefSeq" id="WP_152575292.1">
    <property type="nucleotide sequence ID" value="NZ_VIKU02000005.1"/>
</dbReference>
<evidence type="ECO:0000313" key="14">
    <source>
        <dbReference type="EMBL" id="NHF60789.1"/>
    </source>
</evidence>
<dbReference type="PANTHER" id="PTHR42724">
    <property type="entry name" value="TETRAACYLDISACCHARIDE 4'-KINASE"/>
    <property type="match status" value="1"/>
</dbReference>
<evidence type="ECO:0000256" key="9">
    <source>
        <dbReference type="ARBA" id="ARBA00022777"/>
    </source>
</evidence>
<dbReference type="SUPFAM" id="SSF52540">
    <property type="entry name" value="P-loop containing nucleoside triphosphate hydrolases"/>
    <property type="match status" value="1"/>
</dbReference>
<dbReference type="EC" id="2.7.1.130" evidence="3 13"/>
<dbReference type="InterPro" id="IPR027417">
    <property type="entry name" value="P-loop_NTPase"/>
</dbReference>
<evidence type="ECO:0000256" key="13">
    <source>
        <dbReference type="HAMAP-Rule" id="MF_00409"/>
    </source>
</evidence>
<dbReference type="EMBL" id="VIKU02000005">
    <property type="protein sequence ID" value="NHF60789.1"/>
    <property type="molecule type" value="Genomic_DNA"/>
</dbReference>
<accession>A0A967AVM8</accession>
<dbReference type="NCBIfam" id="TIGR00682">
    <property type="entry name" value="lpxK"/>
    <property type="match status" value="1"/>
</dbReference>
<dbReference type="GO" id="GO:0009245">
    <property type="term" value="P:lipid A biosynthetic process"/>
    <property type="evidence" value="ECO:0007669"/>
    <property type="project" value="UniProtKB-UniRule"/>
</dbReference>
<dbReference type="HAMAP" id="MF_00409">
    <property type="entry name" value="LpxK"/>
    <property type="match status" value="1"/>
</dbReference>
<evidence type="ECO:0000256" key="1">
    <source>
        <dbReference type="ARBA" id="ARBA00002274"/>
    </source>
</evidence>
<keyword evidence="6 13" id="KW-0441">Lipid A biosynthesis</keyword>
<evidence type="ECO:0000256" key="12">
    <source>
        <dbReference type="ARBA" id="ARBA00029757"/>
    </source>
</evidence>
<proteinExistence type="inferred from homology"/>
<dbReference type="GO" id="GO:0005524">
    <property type="term" value="F:ATP binding"/>
    <property type="evidence" value="ECO:0007669"/>
    <property type="project" value="UniProtKB-UniRule"/>
</dbReference>
<keyword evidence="9 13" id="KW-0418">Kinase</keyword>
<keyword evidence="15" id="KW-1185">Reference proteome</keyword>
<dbReference type="AlphaFoldDB" id="A0A967AVM8"/>
<evidence type="ECO:0000256" key="8">
    <source>
        <dbReference type="ARBA" id="ARBA00022741"/>
    </source>
</evidence>
<evidence type="ECO:0000256" key="3">
    <source>
        <dbReference type="ARBA" id="ARBA00012071"/>
    </source>
</evidence>
<evidence type="ECO:0000256" key="5">
    <source>
        <dbReference type="ARBA" id="ARBA00022516"/>
    </source>
</evidence>